<reference evidence="1 2" key="1">
    <citation type="submission" date="2021-11" db="EMBL/GenBank/DDBJ databases">
        <title>Black yeast isolated from Biological Soil Crust.</title>
        <authorList>
            <person name="Kurbessoian T."/>
        </authorList>
    </citation>
    <scope>NUCLEOTIDE SEQUENCE [LARGE SCALE GENOMIC DNA]</scope>
    <source>
        <strain evidence="1 2">CCFEE 5522</strain>
    </source>
</reference>
<gene>
    <name evidence="1" type="ORF">LTR36_001205</name>
</gene>
<sequence>MLMATLACLQTVTFVMRDKASRLDEAVTYDNAQPLDFFTTSLLPDGHLNGDNPDRVRVKRELYVLGSLFSVHRNLVMKVKAGMLEEEENEITYRATPGPNPRHAWLGLDLEVVSAGTFDNVKAALLEQESDREANAG</sequence>
<dbReference type="Proteomes" id="UP001324427">
    <property type="component" value="Unassembled WGS sequence"/>
</dbReference>
<dbReference type="AlphaFoldDB" id="A0AAV9J397"/>
<dbReference type="EMBL" id="JAVFHQ010000119">
    <property type="protein sequence ID" value="KAK4539147.1"/>
    <property type="molecule type" value="Genomic_DNA"/>
</dbReference>
<keyword evidence="2" id="KW-1185">Reference proteome</keyword>
<name>A0AAV9J397_9PEZI</name>
<evidence type="ECO:0000313" key="2">
    <source>
        <dbReference type="Proteomes" id="UP001324427"/>
    </source>
</evidence>
<accession>A0AAV9J397</accession>
<evidence type="ECO:0000313" key="1">
    <source>
        <dbReference type="EMBL" id="KAK4539147.1"/>
    </source>
</evidence>
<comment type="caution">
    <text evidence="1">The sequence shown here is derived from an EMBL/GenBank/DDBJ whole genome shotgun (WGS) entry which is preliminary data.</text>
</comment>
<proteinExistence type="predicted"/>
<organism evidence="1 2">
    <name type="scientific">Oleoguttula mirabilis</name>
    <dbReference type="NCBI Taxonomy" id="1507867"/>
    <lineage>
        <taxon>Eukaryota</taxon>
        <taxon>Fungi</taxon>
        <taxon>Dikarya</taxon>
        <taxon>Ascomycota</taxon>
        <taxon>Pezizomycotina</taxon>
        <taxon>Dothideomycetes</taxon>
        <taxon>Dothideomycetidae</taxon>
        <taxon>Mycosphaerellales</taxon>
        <taxon>Teratosphaeriaceae</taxon>
        <taxon>Oleoguttula</taxon>
    </lineage>
</organism>
<protein>
    <submittedName>
        <fullName evidence="1">Uncharacterized protein</fullName>
    </submittedName>
</protein>